<keyword evidence="7 17" id="KW-0679">Respiratory chain</keyword>
<evidence type="ECO:0000256" key="2">
    <source>
        <dbReference type="ARBA" id="ARBA00004225"/>
    </source>
</evidence>
<evidence type="ECO:0000256" key="15">
    <source>
        <dbReference type="ARBA" id="ARBA00023136"/>
    </source>
</evidence>
<feature type="domain" description="NADH:ubiquinone oxidoreductase chain 4 N-terminal" evidence="19">
    <location>
        <begin position="1"/>
        <end position="100"/>
    </location>
</feature>
<feature type="transmembrane region" description="Helical" evidence="17">
    <location>
        <begin position="7"/>
        <end position="40"/>
    </location>
</feature>
<dbReference type="PANTHER" id="PTHR43507:SF20">
    <property type="entry name" value="NADH-UBIQUINONE OXIDOREDUCTASE CHAIN 4"/>
    <property type="match status" value="1"/>
</dbReference>
<dbReference type="AlphaFoldDB" id="A0A6M9ZYT3"/>
<evidence type="ECO:0000256" key="13">
    <source>
        <dbReference type="ARBA" id="ARBA00023075"/>
    </source>
</evidence>
<feature type="transmembrane region" description="Helical" evidence="17">
    <location>
        <begin position="373"/>
        <end position="397"/>
    </location>
</feature>
<evidence type="ECO:0000256" key="17">
    <source>
        <dbReference type="RuleBase" id="RU003297"/>
    </source>
</evidence>
<dbReference type="EC" id="7.1.1.2" evidence="4 17"/>
<evidence type="ECO:0000259" key="19">
    <source>
        <dbReference type="Pfam" id="PF01059"/>
    </source>
</evidence>
<dbReference type="GO" id="GO:0003954">
    <property type="term" value="F:NADH dehydrogenase activity"/>
    <property type="evidence" value="ECO:0007669"/>
    <property type="project" value="TreeGrafter"/>
</dbReference>
<protein>
    <recommendedName>
        <fullName evidence="5 17">NADH-ubiquinone oxidoreductase chain 4</fullName>
        <ecNumber evidence="4 17">7.1.1.2</ecNumber>
    </recommendedName>
</protein>
<evidence type="ECO:0000256" key="11">
    <source>
        <dbReference type="ARBA" id="ARBA00022989"/>
    </source>
</evidence>
<evidence type="ECO:0000256" key="4">
    <source>
        <dbReference type="ARBA" id="ARBA00012944"/>
    </source>
</evidence>
<gene>
    <name evidence="20" type="primary">ND4</name>
</gene>
<feature type="transmembrane region" description="Helical" evidence="17">
    <location>
        <begin position="175"/>
        <end position="201"/>
    </location>
</feature>
<dbReference type="GO" id="GO:0015990">
    <property type="term" value="P:electron transport coupled proton transport"/>
    <property type="evidence" value="ECO:0007669"/>
    <property type="project" value="TreeGrafter"/>
</dbReference>
<dbReference type="PANTHER" id="PTHR43507">
    <property type="entry name" value="NADH-UBIQUINONE OXIDOREDUCTASE CHAIN 4"/>
    <property type="match status" value="1"/>
</dbReference>
<dbReference type="InterPro" id="IPR000260">
    <property type="entry name" value="NADH4_N"/>
</dbReference>
<evidence type="ECO:0000256" key="1">
    <source>
        <dbReference type="ARBA" id="ARBA00003257"/>
    </source>
</evidence>
<evidence type="ECO:0000259" key="18">
    <source>
        <dbReference type="Pfam" id="PF00361"/>
    </source>
</evidence>
<evidence type="ECO:0000256" key="6">
    <source>
        <dbReference type="ARBA" id="ARBA00022448"/>
    </source>
</evidence>
<feature type="transmembrane region" description="Helical" evidence="17">
    <location>
        <begin position="86"/>
        <end position="105"/>
    </location>
</feature>
<feature type="transmembrane region" description="Helical" evidence="17">
    <location>
        <begin position="418"/>
        <end position="438"/>
    </location>
</feature>
<keyword evidence="8 17" id="KW-0812">Transmembrane</keyword>
<sequence length="439" mass="52203">MMMIYMYLFFLFPVLFFMNCWFLVQNFIMFMYIIFIFFYVNDFNVLISYFFSIDYFSYGLIILSMFIISLMFLASNLMYYSLTKDYFIFIILFLFFILVIIFSVMNMFLLYIFFELSLVPLLILIFGWGYQSERLVSGLYMFFYTLFASLPFLMIIIYLYKIYNTMIFCLINCDFISFYFNFCLIFVFLVKLPMFFVHFWLPKAHVQAPISGSMILAGVLLKIGGYGLIRFMFLNELSFFSYSYIWYSLSILGSLLISVLCLIQGDMKCLIAYSSIVHMGMCLMGLLTMTKSGLLGGYLMMIGHGLCSSGLFCLANISYERLLSRSFFLNKGMLYYMPSMSFFWFLFCCFNMGCPPSMNFMSEIMIMWSMMMFWLFSYFYIFMISFIGACFSFYLFSYSQHGIYFNVYSYSLGTVREFFLLYVHLIPLFTILFIFLSFC</sequence>
<comment type="function">
    <text evidence="1">Core subunit of the mitochondrial membrane respiratory chain NADH dehydrogenase (Complex I) that is believed to belong to the minimal assembly required for catalysis. Complex I functions in the transfer of electrons from NADH to the respiratory chain. The immediate electron acceptor for the enzyme is believed to be ubiquinone.</text>
</comment>
<keyword evidence="14 17" id="KW-0496">Mitochondrion</keyword>
<feature type="transmembrane region" description="Helical" evidence="17">
    <location>
        <begin position="270"/>
        <end position="289"/>
    </location>
</feature>
<evidence type="ECO:0000256" key="14">
    <source>
        <dbReference type="ARBA" id="ARBA00023128"/>
    </source>
</evidence>
<comment type="similarity">
    <text evidence="3 17">Belongs to the complex I subunit 4 family.</text>
</comment>
<dbReference type="InterPro" id="IPR003918">
    <property type="entry name" value="NADH_UbQ_OxRdtase"/>
</dbReference>
<accession>A0A6M9ZYT3</accession>
<comment type="subcellular location">
    <subcellularLocation>
        <location evidence="2 17">Mitochondrion membrane</location>
        <topology evidence="2 17">Multi-pass membrane protein</topology>
    </subcellularLocation>
</comment>
<name>A0A6M9ZYT3_9HEMI</name>
<evidence type="ECO:0000256" key="12">
    <source>
        <dbReference type="ARBA" id="ARBA00023027"/>
    </source>
</evidence>
<geneLocation type="mitochondrion" evidence="20"/>
<feature type="transmembrane region" description="Helical" evidence="17">
    <location>
        <begin position="55"/>
        <end position="74"/>
    </location>
</feature>
<evidence type="ECO:0000256" key="10">
    <source>
        <dbReference type="ARBA" id="ARBA00022982"/>
    </source>
</evidence>
<dbReference type="EMBL" id="MT497465">
    <property type="protein sequence ID" value="QKN98981.1"/>
    <property type="molecule type" value="Genomic_DNA"/>
</dbReference>
<feature type="transmembrane region" description="Helical" evidence="17">
    <location>
        <begin position="142"/>
        <end position="163"/>
    </location>
</feature>
<evidence type="ECO:0000256" key="3">
    <source>
        <dbReference type="ARBA" id="ARBA00009025"/>
    </source>
</evidence>
<evidence type="ECO:0000256" key="8">
    <source>
        <dbReference type="ARBA" id="ARBA00022692"/>
    </source>
</evidence>
<comment type="catalytic activity">
    <reaction evidence="16 17">
        <text>a ubiquinone + NADH + 5 H(+)(in) = a ubiquinol + NAD(+) + 4 H(+)(out)</text>
        <dbReference type="Rhea" id="RHEA:29091"/>
        <dbReference type="Rhea" id="RHEA-COMP:9565"/>
        <dbReference type="Rhea" id="RHEA-COMP:9566"/>
        <dbReference type="ChEBI" id="CHEBI:15378"/>
        <dbReference type="ChEBI" id="CHEBI:16389"/>
        <dbReference type="ChEBI" id="CHEBI:17976"/>
        <dbReference type="ChEBI" id="CHEBI:57540"/>
        <dbReference type="ChEBI" id="CHEBI:57945"/>
        <dbReference type="EC" id="7.1.1.2"/>
    </reaction>
</comment>
<keyword evidence="13 17" id="KW-0830">Ubiquinone</keyword>
<feature type="transmembrane region" description="Helical" evidence="17">
    <location>
        <begin position="334"/>
        <end position="353"/>
    </location>
</feature>
<proteinExistence type="inferred from homology"/>
<organism evidence="20">
    <name type="scientific">Mileewa ponta</name>
    <dbReference type="NCBI Taxonomy" id="2545680"/>
    <lineage>
        <taxon>Eukaryota</taxon>
        <taxon>Metazoa</taxon>
        <taxon>Ecdysozoa</taxon>
        <taxon>Arthropoda</taxon>
        <taxon>Hexapoda</taxon>
        <taxon>Insecta</taxon>
        <taxon>Pterygota</taxon>
        <taxon>Neoptera</taxon>
        <taxon>Paraneoptera</taxon>
        <taxon>Hemiptera</taxon>
        <taxon>Auchenorrhyncha</taxon>
        <taxon>Membracoidea</taxon>
        <taxon>Cicadellidae</taxon>
        <taxon>Cicadellinae</taxon>
        <taxon>Mileewini</taxon>
        <taxon>Mileewa</taxon>
    </lineage>
</organism>
<dbReference type="GO" id="GO:0048039">
    <property type="term" value="F:ubiquinone binding"/>
    <property type="evidence" value="ECO:0007669"/>
    <property type="project" value="TreeGrafter"/>
</dbReference>
<keyword evidence="11 17" id="KW-1133">Transmembrane helix</keyword>
<dbReference type="GO" id="GO:0008137">
    <property type="term" value="F:NADH dehydrogenase (ubiquinone) activity"/>
    <property type="evidence" value="ECO:0007669"/>
    <property type="project" value="UniProtKB-UniRule"/>
</dbReference>
<keyword evidence="12 17" id="KW-0520">NAD</keyword>
<reference evidence="20" key="1">
    <citation type="submission" date="2020-05" db="EMBL/GenBank/DDBJ databases">
        <authorList>
            <person name="He H."/>
            <person name="Yang M."/>
        </authorList>
    </citation>
    <scope>NUCLEOTIDE SEQUENCE</scope>
</reference>
<dbReference type="Pfam" id="PF01059">
    <property type="entry name" value="Oxidored_q5_N"/>
    <property type="match status" value="1"/>
</dbReference>
<dbReference type="InterPro" id="IPR001750">
    <property type="entry name" value="ND/Mrp_TM"/>
</dbReference>
<comment type="function">
    <text evidence="17">Core subunit of the mitochondrial membrane respiratory chain NADH dehydrogenase (Complex I) which catalyzes electron transfer from NADH through the respiratory chain, using ubiquinone as an electron acceptor. Essential for the catalytic activity and assembly of complex I.</text>
</comment>
<dbReference type="GO" id="GO:0042773">
    <property type="term" value="P:ATP synthesis coupled electron transport"/>
    <property type="evidence" value="ECO:0007669"/>
    <property type="project" value="InterPro"/>
</dbReference>
<evidence type="ECO:0000256" key="9">
    <source>
        <dbReference type="ARBA" id="ARBA00022967"/>
    </source>
</evidence>
<feature type="domain" description="NADH:quinone oxidoreductase/Mrp antiporter transmembrane" evidence="18">
    <location>
        <begin position="105"/>
        <end position="388"/>
    </location>
</feature>
<evidence type="ECO:0000256" key="7">
    <source>
        <dbReference type="ARBA" id="ARBA00022660"/>
    </source>
</evidence>
<dbReference type="Pfam" id="PF00361">
    <property type="entry name" value="Proton_antipo_M"/>
    <property type="match status" value="1"/>
</dbReference>
<feature type="transmembrane region" description="Helical" evidence="17">
    <location>
        <begin position="111"/>
        <end position="130"/>
    </location>
</feature>
<keyword evidence="15 17" id="KW-0472">Membrane</keyword>
<feature type="transmembrane region" description="Helical" evidence="17">
    <location>
        <begin position="213"/>
        <end position="233"/>
    </location>
</feature>
<keyword evidence="9" id="KW-1278">Translocase</keyword>
<feature type="transmembrane region" description="Helical" evidence="17">
    <location>
        <begin position="295"/>
        <end position="314"/>
    </location>
</feature>
<keyword evidence="10 17" id="KW-0249">Electron transport</keyword>
<dbReference type="GO" id="GO:0031966">
    <property type="term" value="C:mitochondrial membrane"/>
    <property type="evidence" value="ECO:0007669"/>
    <property type="project" value="UniProtKB-SubCell"/>
</dbReference>
<keyword evidence="6 17" id="KW-0813">Transport</keyword>
<evidence type="ECO:0000313" key="20">
    <source>
        <dbReference type="EMBL" id="QKN98981.1"/>
    </source>
</evidence>
<evidence type="ECO:0000256" key="5">
    <source>
        <dbReference type="ARBA" id="ARBA00021006"/>
    </source>
</evidence>
<evidence type="ECO:0000256" key="16">
    <source>
        <dbReference type="ARBA" id="ARBA00049551"/>
    </source>
</evidence>
<feature type="transmembrane region" description="Helical" evidence="17">
    <location>
        <begin position="245"/>
        <end position="263"/>
    </location>
</feature>
<dbReference type="PRINTS" id="PR01437">
    <property type="entry name" value="NUOXDRDTASE4"/>
</dbReference>